<dbReference type="eggNOG" id="KOG4546">
    <property type="taxonomic scope" value="Eukaryota"/>
</dbReference>
<name>T1FN33_HELRO</name>
<evidence type="ECO:0000256" key="1">
    <source>
        <dbReference type="ARBA" id="ARBA00009505"/>
    </source>
</evidence>
<gene>
    <name evidence="6" type="primary">20210232</name>
    <name evidence="5" type="ORF">HELRODRAFT_185649</name>
</gene>
<reference evidence="7" key="1">
    <citation type="submission" date="2012-12" db="EMBL/GenBank/DDBJ databases">
        <authorList>
            <person name="Hellsten U."/>
            <person name="Grimwood J."/>
            <person name="Chapman J.A."/>
            <person name="Shapiro H."/>
            <person name="Aerts A."/>
            <person name="Otillar R.P."/>
            <person name="Terry A.Y."/>
            <person name="Boore J.L."/>
            <person name="Simakov O."/>
            <person name="Marletaz F."/>
            <person name="Cho S.-J."/>
            <person name="Edsinger-Gonzales E."/>
            <person name="Havlak P."/>
            <person name="Kuo D.-H."/>
            <person name="Larsson T."/>
            <person name="Lv J."/>
            <person name="Arendt D."/>
            <person name="Savage R."/>
            <person name="Osoegawa K."/>
            <person name="de Jong P."/>
            <person name="Lindberg D.R."/>
            <person name="Seaver E.C."/>
            <person name="Weisblat D.A."/>
            <person name="Putnam N.H."/>
            <person name="Grigoriev I.V."/>
            <person name="Rokhsar D.S."/>
        </authorList>
    </citation>
    <scope>NUCLEOTIDE SEQUENCE</scope>
</reference>
<dbReference type="FunCoup" id="T1FN33">
    <property type="interactions" value="1542"/>
</dbReference>
<dbReference type="STRING" id="6412.T1FN33"/>
<sequence>MNVLNSMQKLVEFYKKFVTLNVELVGTIENAARVFTYIVPVESPALSELLSSAISLTIVLNDCILRKKAKLQSHVPPNISKISFCLNLLEEMEVFFEVTAYQHGGDLKKWVVVVIIQAVKMLLRLMLLLYFQCGMTSNAETPTLKRNQHLQSLLCTLKMKKDRHSNNNNNNNNNNMSTQSSAYPSTESLCDDWISSSGHFTTQPFKPTQLSARRLVGECMHITRPIIHLSSLYLCGLKSWKPWLISFAVDISSLLLVGTARDLNCVEQVEMKRRTMMMVLYLLRSPFYDSYSRMKIFFALAFLMRKIPILHIVLKPLLDFIPLWQKVYAYVWSI</sequence>
<evidence type="ECO:0000256" key="4">
    <source>
        <dbReference type="SAM" id="MobiDB-lite"/>
    </source>
</evidence>
<proteinExistence type="inferred from homology"/>
<reference evidence="5 7" key="2">
    <citation type="journal article" date="2013" name="Nature">
        <title>Insights into bilaterian evolution from three spiralian genomes.</title>
        <authorList>
            <person name="Simakov O."/>
            <person name="Marletaz F."/>
            <person name="Cho S.J."/>
            <person name="Edsinger-Gonzales E."/>
            <person name="Havlak P."/>
            <person name="Hellsten U."/>
            <person name="Kuo D.H."/>
            <person name="Larsson T."/>
            <person name="Lv J."/>
            <person name="Arendt D."/>
            <person name="Savage R."/>
            <person name="Osoegawa K."/>
            <person name="de Jong P."/>
            <person name="Grimwood J."/>
            <person name="Chapman J.A."/>
            <person name="Shapiro H."/>
            <person name="Aerts A."/>
            <person name="Otillar R.P."/>
            <person name="Terry A.Y."/>
            <person name="Boore J.L."/>
            <person name="Grigoriev I.V."/>
            <person name="Lindberg D.R."/>
            <person name="Seaver E.C."/>
            <person name="Weisblat D.A."/>
            <person name="Putnam N.H."/>
            <person name="Rokhsar D.S."/>
        </authorList>
    </citation>
    <scope>NUCLEOTIDE SEQUENCE</scope>
</reference>
<dbReference type="PANTHER" id="PTHR13299:SF0">
    <property type="entry name" value="PEROXISOMAL MEMBRANE PROTEIN PEX16"/>
    <property type="match status" value="1"/>
</dbReference>
<accession>T1FN33</accession>
<evidence type="ECO:0000256" key="2">
    <source>
        <dbReference type="ARBA" id="ARBA00018577"/>
    </source>
</evidence>
<comment type="similarity">
    <text evidence="1 3">Belongs to the peroxin-16 family.</text>
</comment>
<dbReference type="PANTHER" id="PTHR13299">
    <property type="entry name" value="PEROXISOMAL MEMBRANE PROTEIN PEX16"/>
    <property type="match status" value="1"/>
</dbReference>
<dbReference type="KEGG" id="hro:HELRODRAFT_185649"/>
<dbReference type="OMA" id="NDYRPFW"/>
<dbReference type="GeneID" id="20210232"/>
<dbReference type="Pfam" id="PF08610">
    <property type="entry name" value="Pex16"/>
    <property type="match status" value="1"/>
</dbReference>
<reference evidence="6" key="3">
    <citation type="submission" date="2015-06" db="UniProtKB">
        <authorList>
            <consortium name="EnsemblMetazoa"/>
        </authorList>
    </citation>
    <scope>IDENTIFICATION</scope>
</reference>
<dbReference type="RefSeq" id="XP_009018539.1">
    <property type="nucleotide sequence ID" value="XM_009020291.1"/>
</dbReference>
<comment type="subcellular location">
    <subcellularLocation>
        <location evidence="3">Peroxisome membrane</location>
    </subcellularLocation>
</comment>
<keyword evidence="7" id="KW-1185">Reference proteome</keyword>
<dbReference type="OrthoDB" id="2021143at2759"/>
<dbReference type="CTD" id="20210232"/>
<dbReference type="GO" id="GO:0005778">
    <property type="term" value="C:peroxisomal membrane"/>
    <property type="evidence" value="ECO:0000318"/>
    <property type="project" value="GO_Central"/>
</dbReference>
<protein>
    <recommendedName>
        <fullName evidence="2 3">Peroxisomal membrane protein PEX16</fullName>
    </recommendedName>
</protein>
<dbReference type="GO" id="GO:0007031">
    <property type="term" value="P:peroxisome organization"/>
    <property type="evidence" value="ECO:0000318"/>
    <property type="project" value="GO_Central"/>
</dbReference>
<feature type="compositionally biased region" description="Low complexity" evidence="4">
    <location>
        <begin position="166"/>
        <end position="175"/>
    </location>
</feature>
<dbReference type="Proteomes" id="UP000015101">
    <property type="component" value="Unassembled WGS sequence"/>
</dbReference>
<keyword evidence="3" id="KW-0576">Peroxisome</keyword>
<dbReference type="AlphaFoldDB" id="T1FN33"/>
<dbReference type="HOGENOM" id="CLU_070601_0_0_1"/>
<organism evidence="6 7">
    <name type="scientific">Helobdella robusta</name>
    <name type="common">Californian leech</name>
    <dbReference type="NCBI Taxonomy" id="6412"/>
    <lineage>
        <taxon>Eukaryota</taxon>
        <taxon>Metazoa</taxon>
        <taxon>Spiralia</taxon>
        <taxon>Lophotrochozoa</taxon>
        <taxon>Annelida</taxon>
        <taxon>Clitellata</taxon>
        <taxon>Hirudinea</taxon>
        <taxon>Rhynchobdellida</taxon>
        <taxon>Glossiphoniidae</taxon>
        <taxon>Helobdella</taxon>
    </lineage>
</organism>
<evidence type="ECO:0000313" key="7">
    <source>
        <dbReference type="Proteomes" id="UP000015101"/>
    </source>
</evidence>
<evidence type="ECO:0000256" key="3">
    <source>
        <dbReference type="RuleBase" id="RU365003"/>
    </source>
</evidence>
<dbReference type="InterPro" id="IPR013919">
    <property type="entry name" value="Pex16"/>
</dbReference>
<dbReference type="EMBL" id="KB096633">
    <property type="protein sequence ID" value="ESO03391.1"/>
    <property type="molecule type" value="Genomic_DNA"/>
</dbReference>
<evidence type="ECO:0000313" key="5">
    <source>
        <dbReference type="EMBL" id="ESO03391.1"/>
    </source>
</evidence>
<keyword evidence="3" id="KW-0962">Peroxisome biogenesis</keyword>
<dbReference type="InParanoid" id="T1FN33"/>
<dbReference type="EMBL" id="AMQM01004677">
    <property type="status" value="NOT_ANNOTATED_CDS"/>
    <property type="molecule type" value="Genomic_DNA"/>
</dbReference>
<feature type="region of interest" description="Disordered" evidence="4">
    <location>
        <begin position="164"/>
        <end position="183"/>
    </location>
</feature>
<dbReference type="EnsemblMetazoa" id="HelroT185649">
    <property type="protein sequence ID" value="HelroP185649"/>
    <property type="gene ID" value="HelroG185649"/>
</dbReference>
<evidence type="ECO:0000313" key="6">
    <source>
        <dbReference type="EnsemblMetazoa" id="HelroP185649"/>
    </source>
</evidence>